<proteinExistence type="inferred from homology"/>
<dbReference type="InterPro" id="IPR058625">
    <property type="entry name" value="MdtA-like_BSH"/>
</dbReference>
<dbReference type="InterPro" id="IPR058792">
    <property type="entry name" value="Beta-barrel_RND_2"/>
</dbReference>
<feature type="domain" description="Multidrug resistance protein MdtA-like barrel-sandwich hybrid" evidence="3">
    <location>
        <begin position="65"/>
        <end position="181"/>
    </location>
</feature>
<keyword evidence="6" id="KW-1185">Reference proteome</keyword>
<evidence type="ECO:0000313" key="5">
    <source>
        <dbReference type="EMBL" id="RIJ21672.1"/>
    </source>
</evidence>
<dbReference type="GO" id="GO:0015562">
    <property type="term" value="F:efflux transmembrane transporter activity"/>
    <property type="evidence" value="ECO:0007669"/>
    <property type="project" value="TreeGrafter"/>
</dbReference>
<protein>
    <submittedName>
        <fullName evidence="5">Efflux RND transporter periplasmic adaptor subunit</fullName>
    </submittedName>
</protein>
<accession>A0A399QVZ0</accession>
<dbReference type="PANTHER" id="PTHR30469:SF16">
    <property type="entry name" value="HAE1 FAMILY EFFLUX PUMP MFP COMPONENT"/>
    <property type="match status" value="1"/>
</dbReference>
<evidence type="ECO:0000256" key="2">
    <source>
        <dbReference type="SAM" id="MobiDB-lite"/>
    </source>
</evidence>
<dbReference type="PROSITE" id="PS51257">
    <property type="entry name" value="PROKAR_LIPOPROTEIN"/>
    <property type="match status" value="1"/>
</dbReference>
<reference evidence="5 6" key="1">
    <citation type="submission" date="2018-08" db="EMBL/GenBank/DDBJ databases">
        <title>Henriciella mobilis sp. nov., isolated from seawater.</title>
        <authorList>
            <person name="Cheng H."/>
            <person name="Wu Y.-H."/>
            <person name="Xu X.-W."/>
            <person name="Guo L.-L."/>
        </authorList>
    </citation>
    <scope>NUCLEOTIDE SEQUENCE [LARGE SCALE GENOMIC DNA]</scope>
    <source>
        <strain evidence="5 6">CCUG66934</strain>
    </source>
</reference>
<dbReference type="PANTHER" id="PTHR30469">
    <property type="entry name" value="MULTIDRUG RESISTANCE PROTEIN MDTA"/>
    <property type="match status" value="1"/>
</dbReference>
<dbReference type="Gene3D" id="2.40.50.100">
    <property type="match status" value="1"/>
</dbReference>
<dbReference type="Gene3D" id="1.10.287.470">
    <property type="entry name" value="Helix hairpin bin"/>
    <property type="match status" value="1"/>
</dbReference>
<evidence type="ECO:0000313" key="6">
    <source>
        <dbReference type="Proteomes" id="UP000265431"/>
    </source>
</evidence>
<dbReference type="EMBL" id="QWGB01000008">
    <property type="protein sequence ID" value="RIJ21672.1"/>
    <property type="molecule type" value="Genomic_DNA"/>
</dbReference>
<feature type="domain" description="CusB-like beta-barrel" evidence="4">
    <location>
        <begin position="197"/>
        <end position="268"/>
    </location>
</feature>
<dbReference type="Pfam" id="PF25954">
    <property type="entry name" value="Beta-barrel_RND_2"/>
    <property type="match status" value="1"/>
</dbReference>
<dbReference type="GO" id="GO:1990281">
    <property type="term" value="C:efflux pump complex"/>
    <property type="evidence" value="ECO:0007669"/>
    <property type="project" value="TreeGrafter"/>
</dbReference>
<dbReference type="OrthoDB" id="9806939at2"/>
<name>A0A399QVZ0_9PROT</name>
<evidence type="ECO:0000259" key="3">
    <source>
        <dbReference type="Pfam" id="PF25917"/>
    </source>
</evidence>
<dbReference type="Gene3D" id="2.40.30.170">
    <property type="match status" value="1"/>
</dbReference>
<organism evidence="5 6">
    <name type="scientific">Henriciella barbarensis</name>
    <dbReference type="NCBI Taxonomy" id="86342"/>
    <lineage>
        <taxon>Bacteria</taxon>
        <taxon>Pseudomonadati</taxon>
        <taxon>Pseudomonadota</taxon>
        <taxon>Alphaproteobacteria</taxon>
        <taxon>Hyphomonadales</taxon>
        <taxon>Hyphomonadaceae</taxon>
        <taxon>Henriciella</taxon>
    </lineage>
</organism>
<sequence length="367" mass="39400">MFENSIRITAIATMLVLGACQGEDAQTPPERRAPQAVKIVPHQVGYATDTVRVEAVGTARARASATIQAEVAGEVIAVNFTSGDKVSRGDVLIRLESRAEQLAVEQAEVSRADAQRLIDRYNTVSTPGVIAGNELDRAEAAYDAAEISLSIARDALGDRTIRAPFSGYVGLTDVDPGARITPDTVLTRLDDRDVLYVDFPVPEQTFGRITAGDVFEVEPFSNPEASYEAEVLTIDSAIDTQTRAYTVRTAIDNSEDQLRPGMSFRIGFELPGQQYPSVPEASIVWGGDGAFVWAVRNGETARVPVTIVNRMEGMVLIRGDIPEGSWIVEEGVQKVRQGTPVEMPASRDTRPVATNGLASGGQAAAQP</sequence>
<dbReference type="SUPFAM" id="SSF111369">
    <property type="entry name" value="HlyD-like secretion proteins"/>
    <property type="match status" value="1"/>
</dbReference>
<dbReference type="NCBIfam" id="TIGR01730">
    <property type="entry name" value="RND_mfp"/>
    <property type="match status" value="1"/>
</dbReference>
<feature type="region of interest" description="Disordered" evidence="2">
    <location>
        <begin position="339"/>
        <end position="367"/>
    </location>
</feature>
<comment type="caution">
    <text evidence="5">The sequence shown here is derived from an EMBL/GenBank/DDBJ whole genome shotgun (WGS) entry which is preliminary data.</text>
</comment>
<dbReference type="AlphaFoldDB" id="A0A399QVZ0"/>
<dbReference type="Proteomes" id="UP000265431">
    <property type="component" value="Unassembled WGS sequence"/>
</dbReference>
<dbReference type="InterPro" id="IPR006143">
    <property type="entry name" value="RND_pump_MFP"/>
</dbReference>
<evidence type="ECO:0000256" key="1">
    <source>
        <dbReference type="ARBA" id="ARBA00009477"/>
    </source>
</evidence>
<dbReference type="Pfam" id="PF25917">
    <property type="entry name" value="BSH_RND"/>
    <property type="match status" value="1"/>
</dbReference>
<dbReference type="Gene3D" id="2.40.420.20">
    <property type="match status" value="1"/>
</dbReference>
<evidence type="ECO:0000259" key="4">
    <source>
        <dbReference type="Pfam" id="PF25954"/>
    </source>
</evidence>
<gene>
    <name evidence="5" type="ORF">D1224_12680</name>
</gene>
<comment type="similarity">
    <text evidence="1">Belongs to the membrane fusion protein (MFP) (TC 8.A.1) family.</text>
</comment>